<gene>
    <name evidence="3" type="ORF">THAOC_32955</name>
</gene>
<keyword evidence="2" id="KW-0472">Membrane</keyword>
<evidence type="ECO:0000256" key="2">
    <source>
        <dbReference type="SAM" id="Phobius"/>
    </source>
</evidence>
<feature type="region of interest" description="Disordered" evidence="1">
    <location>
        <begin position="146"/>
        <end position="170"/>
    </location>
</feature>
<evidence type="ECO:0000256" key="1">
    <source>
        <dbReference type="SAM" id="MobiDB-lite"/>
    </source>
</evidence>
<accession>K0R4Y8</accession>
<protein>
    <submittedName>
        <fullName evidence="3">Uncharacterized protein</fullName>
    </submittedName>
</protein>
<proteinExistence type="predicted"/>
<dbReference type="EMBL" id="AGNL01046070">
    <property type="protein sequence ID" value="EJK48268.1"/>
    <property type="molecule type" value="Genomic_DNA"/>
</dbReference>
<evidence type="ECO:0000313" key="4">
    <source>
        <dbReference type="Proteomes" id="UP000266841"/>
    </source>
</evidence>
<name>K0R4Y8_THAOC</name>
<organism evidence="3 4">
    <name type="scientific">Thalassiosira oceanica</name>
    <name type="common">Marine diatom</name>
    <dbReference type="NCBI Taxonomy" id="159749"/>
    <lineage>
        <taxon>Eukaryota</taxon>
        <taxon>Sar</taxon>
        <taxon>Stramenopiles</taxon>
        <taxon>Ochrophyta</taxon>
        <taxon>Bacillariophyta</taxon>
        <taxon>Coscinodiscophyceae</taxon>
        <taxon>Thalassiosirophycidae</taxon>
        <taxon>Thalassiosirales</taxon>
        <taxon>Thalassiosiraceae</taxon>
        <taxon>Thalassiosira</taxon>
    </lineage>
</organism>
<dbReference type="Proteomes" id="UP000266841">
    <property type="component" value="Unassembled WGS sequence"/>
</dbReference>
<feature type="transmembrane region" description="Helical" evidence="2">
    <location>
        <begin position="12"/>
        <end position="30"/>
    </location>
</feature>
<dbReference type="AlphaFoldDB" id="K0R4Y8"/>
<reference evidence="3 4" key="1">
    <citation type="journal article" date="2012" name="Genome Biol.">
        <title>Genome and low-iron response of an oceanic diatom adapted to chronic iron limitation.</title>
        <authorList>
            <person name="Lommer M."/>
            <person name="Specht M."/>
            <person name="Roy A.S."/>
            <person name="Kraemer L."/>
            <person name="Andreson R."/>
            <person name="Gutowska M.A."/>
            <person name="Wolf J."/>
            <person name="Bergner S.V."/>
            <person name="Schilhabel M.B."/>
            <person name="Klostermeier U.C."/>
            <person name="Beiko R.G."/>
            <person name="Rosenstiel P."/>
            <person name="Hippler M."/>
            <person name="Laroche J."/>
        </authorList>
    </citation>
    <scope>NUCLEOTIDE SEQUENCE [LARGE SCALE GENOMIC DNA]</scope>
    <source>
        <strain evidence="3 4">CCMP1005</strain>
    </source>
</reference>
<evidence type="ECO:0000313" key="3">
    <source>
        <dbReference type="EMBL" id="EJK48268.1"/>
    </source>
</evidence>
<keyword evidence="2" id="KW-0812">Transmembrane</keyword>
<keyword evidence="2" id="KW-1133">Transmembrane helix</keyword>
<feature type="compositionally biased region" description="Polar residues" evidence="1">
    <location>
        <begin position="150"/>
        <end position="161"/>
    </location>
</feature>
<sequence length="170" mass="19487">MFWRENEAQPLAGNITITVLSAYLYSYSILRRRIWTMIRYRGSSTSRRRGVCTSVWSLCVLAVVVLSKVDEEEEHAHPDPNDENHPGMIYIGRLEGEKDEDRRRVGFDLDNERLRGGRGRTNADLEYKVYNAVASLDLLYGESDTDLTIEPSTKGSSTYSELDSMKRTRT</sequence>
<comment type="caution">
    <text evidence="3">The sequence shown here is derived from an EMBL/GenBank/DDBJ whole genome shotgun (WGS) entry which is preliminary data.</text>
</comment>
<keyword evidence="4" id="KW-1185">Reference proteome</keyword>